<dbReference type="OrthoDB" id="9810376at2"/>
<accession>A0A0D6JHF0</accession>
<dbReference type="Pfam" id="PF09923">
    <property type="entry name" value="DUF2155"/>
    <property type="match status" value="1"/>
</dbReference>
<gene>
    <name evidence="2" type="ORF">YBN1229_v1_2570</name>
</gene>
<dbReference type="Proteomes" id="UP000033187">
    <property type="component" value="Chromosome 1"/>
</dbReference>
<feature type="region of interest" description="Disordered" evidence="1">
    <location>
        <begin position="138"/>
        <end position="170"/>
    </location>
</feature>
<proteinExistence type="predicted"/>
<evidence type="ECO:0000313" key="3">
    <source>
        <dbReference type="Proteomes" id="UP000033187"/>
    </source>
</evidence>
<dbReference type="InterPro" id="IPR019225">
    <property type="entry name" value="DUF2155"/>
</dbReference>
<evidence type="ECO:0000313" key="2">
    <source>
        <dbReference type="EMBL" id="CPR20347.1"/>
    </source>
</evidence>
<feature type="compositionally biased region" description="Low complexity" evidence="1">
    <location>
        <begin position="140"/>
        <end position="153"/>
    </location>
</feature>
<keyword evidence="3" id="KW-1185">Reference proteome</keyword>
<name>A0A0D6JHF0_9HYPH</name>
<evidence type="ECO:0008006" key="4">
    <source>
        <dbReference type="Google" id="ProtNLM"/>
    </source>
</evidence>
<protein>
    <recommendedName>
        <fullName evidence="4">Cellulase-like protein</fullName>
    </recommendedName>
</protein>
<reference evidence="3" key="1">
    <citation type="submission" date="2015-02" db="EMBL/GenBank/DDBJ databases">
        <authorList>
            <person name="Chooi Y.-H."/>
        </authorList>
    </citation>
    <scope>NUCLEOTIDE SEQUENCE [LARGE SCALE GENOMIC DNA]</scope>
    <source>
        <strain evidence="3">strain Y</strain>
    </source>
</reference>
<dbReference type="EMBL" id="LN829119">
    <property type="protein sequence ID" value="CPR20347.1"/>
    <property type="molecule type" value="Genomic_DNA"/>
</dbReference>
<dbReference type="KEGG" id="fil:BN1229_v1_3352"/>
<dbReference type="KEGG" id="fiy:BN1229_v1_2570"/>
<dbReference type="AlphaFoldDB" id="A0A0D6JHF0"/>
<organism evidence="2 3">
    <name type="scientific">Candidatus Filomicrobium marinum</name>
    <dbReference type="NCBI Taxonomy" id="1608628"/>
    <lineage>
        <taxon>Bacteria</taxon>
        <taxon>Pseudomonadati</taxon>
        <taxon>Pseudomonadota</taxon>
        <taxon>Alphaproteobacteria</taxon>
        <taxon>Hyphomicrobiales</taxon>
        <taxon>Hyphomicrobiaceae</taxon>
        <taxon>Filomicrobium</taxon>
    </lineage>
</organism>
<sequence>MTMRSRPASEYLTITLAVVAVGVTASAGAAMAERLSNQVAVFAALDKVTARIKTLEVPLNETIDFGALKITPRVCYSRPPTERPKTTTFVEIDETELDGSVKRLFAGWMFAESPGLNAVEHPVFDIWLTECRKPIGGSVATSPATDPSAATAAESEDASPAPFPRRRIRR</sequence>
<evidence type="ECO:0000256" key="1">
    <source>
        <dbReference type="SAM" id="MobiDB-lite"/>
    </source>
</evidence>